<protein>
    <recommendedName>
        <fullName evidence="3">Anaphase-promoting complex subunit 13</fullName>
    </recommendedName>
</protein>
<accession>A0ABP0ZVC3</accession>
<evidence type="ECO:0000313" key="1">
    <source>
        <dbReference type="EMBL" id="CAK9441397.1"/>
    </source>
</evidence>
<evidence type="ECO:0000313" key="2">
    <source>
        <dbReference type="Proteomes" id="UP001497383"/>
    </source>
</evidence>
<name>A0ABP0ZVC3_9ASCO</name>
<dbReference type="GeneID" id="92210461"/>
<dbReference type="Proteomes" id="UP001497383">
    <property type="component" value="Chromosome 6"/>
</dbReference>
<reference evidence="1 2" key="1">
    <citation type="submission" date="2024-03" db="EMBL/GenBank/DDBJ databases">
        <authorList>
            <person name="Brejova B."/>
        </authorList>
    </citation>
    <scope>NUCLEOTIDE SEQUENCE [LARGE SCALE GENOMIC DNA]</scope>
    <source>
        <strain evidence="1 2">CBS 14171</strain>
    </source>
</reference>
<dbReference type="EMBL" id="OZ022410">
    <property type="protein sequence ID" value="CAK9441397.1"/>
    <property type="molecule type" value="Genomic_DNA"/>
</dbReference>
<keyword evidence="2" id="KW-1185">Reference proteome</keyword>
<dbReference type="RefSeq" id="XP_066832203.1">
    <property type="nucleotide sequence ID" value="XM_066975578.1"/>
</dbReference>
<evidence type="ECO:0008006" key="3">
    <source>
        <dbReference type="Google" id="ProtNLM"/>
    </source>
</evidence>
<organism evidence="1 2">
    <name type="scientific">Lodderomyces beijingensis</name>
    <dbReference type="NCBI Taxonomy" id="1775926"/>
    <lineage>
        <taxon>Eukaryota</taxon>
        <taxon>Fungi</taxon>
        <taxon>Dikarya</taxon>
        <taxon>Ascomycota</taxon>
        <taxon>Saccharomycotina</taxon>
        <taxon>Pichiomycetes</taxon>
        <taxon>Debaryomycetaceae</taxon>
        <taxon>Candida/Lodderomyces clade</taxon>
        <taxon>Lodderomyces</taxon>
    </lineage>
</organism>
<sequence>MKDGIYGYTLFSHPNTLHFMENWSSDPLQFDDIDLSQLPPPTTFTTTTNINSDSALDEENDLAASVNGDPNNKFAMNNLRQAQKRRWMDLRLHESFKQDARRFDDDLTLLPNIIDQNSTSVLLLRD</sequence>
<proteinExistence type="predicted"/>
<gene>
    <name evidence="1" type="ORF">LODBEIA_P52650</name>
</gene>